<dbReference type="PANTHER" id="PTHR43662:SF12">
    <property type="entry name" value="DUF1996 DOMAIN-CONTAINING PROTEIN-RELATED"/>
    <property type="match status" value="1"/>
</dbReference>
<name>A0A6A6E0I0_9PEZI</name>
<dbReference type="PANTHER" id="PTHR43662">
    <property type="match status" value="1"/>
</dbReference>
<evidence type="ECO:0000256" key="2">
    <source>
        <dbReference type="SAM" id="SignalP"/>
    </source>
</evidence>
<sequence>MSTRIAAAILMATTFVHGYTVLDHDQFMTKNIDPIVLPGKYMSHMHSFFGSDSIANDMPTSAALQKGCYSGDNANDLSVYWIPTLYYANKDKYTEVKPYRFSTYYNNILYAEIPFPQNFYAVAGNAKATRQSDVAFNDNGMSWWCENDPAETTKDGAKFPTKTCSTHLQTILRFPDCVNVNDMSKNAYSSSSYENKNYCPTGMKRIPQLRFSVRYDLRKIIPGGWSGKAPLKLACGEIGEGYCFHGDFINGWFEDALKNMMTKASDKKDFVRVNGSHGNSAKKSSCKPKDADPSHGTSDYATSVHMMNGKRDLNAARESFVERRPPPIY</sequence>
<dbReference type="Proteomes" id="UP000800200">
    <property type="component" value="Unassembled WGS sequence"/>
</dbReference>
<feature type="domain" description="DUF1996" evidence="3">
    <location>
        <begin position="33"/>
        <end position="252"/>
    </location>
</feature>
<keyword evidence="2" id="KW-0732">Signal</keyword>
<organism evidence="4 5">
    <name type="scientific">Zopfia rhizophila CBS 207.26</name>
    <dbReference type="NCBI Taxonomy" id="1314779"/>
    <lineage>
        <taxon>Eukaryota</taxon>
        <taxon>Fungi</taxon>
        <taxon>Dikarya</taxon>
        <taxon>Ascomycota</taxon>
        <taxon>Pezizomycotina</taxon>
        <taxon>Dothideomycetes</taxon>
        <taxon>Dothideomycetes incertae sedis</taxon>
        <taxon>Zopfiaceae</taxon>
        <taxon>Zopfia</taxon>
    </lineage>
</organism>
<dbReference type="EMBL" id="ML994638">
    <property type="protein sequence ID" value="KAF2184485.1"/>
    <property type="molecule type" value="Genomic_DNA"/>
</dbReference>
<evidence type="ECO:0000313" key="4">
    <source>
        <dbReference type="EMBL" id="KAF2184485.1"/>
    </source>
</evidence>
<keyword evidence="5" id="KW-1185">Reference proteome</keyword>
<dbReference type="OrthoDB" id="74764at2759"/>
<gene>
    <name evidence="4" type="ORF">K469DRAFT_727376</name>
</gene>
<accession>A0A6A6E0I0</accession>
<feature type="region of interest" description="Disordered" evidence="1">
    <location>
        <begin position="271"/>
        <end position="303"/>
    </location>
</feature>
<dbReference type="Pfam" id="PF09362">
    <property type="entry name" value="DUF1996"/>
    <property type="match status" value="1"/>
</dbReference>
<evidence type="ECO:0000259" key="3">
    <source>
        <dbReference type="Pfam" id="PF09362"/>
    </source>
</evidence>
<evidence type="ECO:0000256" key="1">
    <source>
        <dbReference type="SAM" id="MobiDB-lite"/>
    </source>
</evidence>
<protein>
    <recommendedName>
        <fullName evidence="3">DUF1996 domain-containing protein</fullName>
    </recommendedName>
</protein>
<feature type="signal peptide" evidence="2">
    <location>
        <begin position="1"/>
        <end position="18"/>
    </location>
</feature>
<reference evidence="4" key="1">
    <citation type="journal article" date="2020" name="Stud. Mycol.">
        <title>101 Dothideomycetes genomes: a test case for predicting lifestyles and emergence of pathogens.</title>
        <authorList>
            <person name="Haridas S."/>
            <person name="Albert R."/>
            <person name="Binder M."/>
            <person name="Bloem J."/>
            <person name="Labutti K."/>
            <person name="Salamov A."/>
            <person name="Andreopoulos B."/>
            <person name="Baker S."/>
            <person name="Barry K."/>
            <person name="Bills G."/>
            <person name="Bluhm B."/>
            <person name="Cannon C."/>
            <person name="Castanera R."/>
            <person name="Culley D."/>
            <person name="Daum C."/>
            <person name="Ezra D."/>
            <person name="Gonzalez J."/>
            <person name="Henrissat B."/>
            <person name="Kuo A."/>
            <person name="Liang C."/>
            <person name="Lipzen A."/>
            <person name="Lutzoni F."/>
            <person name="Magnuson J."/>
            <person name="Mondo S."/>
            <person name="Nolan M."/>
            <person name="Ohm R."/>
            <person name="Pangilinan J."/>
            <person name="Park H.-J."/>
            <person name="Ramirez L."/>
            <person name="Alfaro M."/>
            <person name="Sun H."/>
            <person name="Tritt A."/>
            <person name="Yoshinaga Y."/>
            <person name="Zwiers L.-H."/>
            <person name="Turgeon B."/>
            <person name="Goodwin S."/>
            <person name="Spatafora J."/>
            <person name="Crous P."/>
            <person name="Grigoriev I."/>
        </authorList>
    </citation>
    <scope>NUCLEOTIDE SEQUENCE</scope>
    <source>
        <strain evidence="4">CBS 207.26</strain>
    </source>
</reference>
<proteinExistence type="predicted"/>
<feature type="chain" id="PRO_5025654710" description="DUF1996 domain-containing protein" evidence="2">
    <location>
        <begin position="19"/>
        <end position="329"/>
    </location>
</feature>
<dbReference type="AlphaFoldDB" id="A0A6A6E0I0"/>
<evidence type="ECO:0000313" key="5">
    <source>
        <dbReference type="Proteomes" id="UP000800200"/>
    </source>
</evidence>
<dbReference type="InterPro" id="IPR018535">
    <property type="entry name" value="DUF1996"/>
</dbReference>